<dbReference type="EMBL" id="CP002160">
    <property type="protein sequence ID" value="ADL53615.1"/>
    <property type="molecule type" value="Genomic_DNA"/>
</dbReference>
<evidence type="ECO:0000313" key="3">
    <source>
        <dbReference type="EMBL" id="ADL53615.1"/>
    </source>
</evidence>
<accession>D9SLH8</accession>
<sequence>MKIEKSVSLPKRSKIKRAGVYCRVSSSKDDQMNSLANQVEKLMSDIVKNPDLKLFDVYVDVSSGRGKYERKNMERLKADCKAGKVDYIITKSVSRFYRDTEYLLRTVRELREIGVEIFFQNENVSSFDKDSELMLAIIGGVAQAESDDKSLNIKWGISKMRENPESKMNNRVFYGYRRDEDGKLIVDEEQAKVVKMIYDMFLDGDSILKIKRKLEEREILTSRGNDKWSKRSIEVILDDERYTGAIRIREGMLIKIIKEHRPAIISISTFQEVKRMRQKRSNVMMTEDGTIVRKSTRYSSPE</sequence>
<dbReference type="PANTHER" id="PTHR30461">
    <property type="entry name" value="DNA-INVERTASE FROM LAMBDOID PROPHAGE"/>
    <property type="match status" value="1"/>
</dbReference>
<dbReference type="InterPro" id="IPR006119">
    <property type="entry name" value="Resolv_N"/>
</dbReference>
<dbReference type="eggNOG" id="COG1961">
    <property type="taxonomic scope" value="Bacteria"/>
</dbReference>
<dbReference type="PANTHER" id="PTHR30461:SF23">
    <property type="entry name" value="DNA RECOMBINASE-RELATED"/>
    <property type="match status" value="1"/>
</dbReference>
<dbReference type="CDD" id="cd00338">
    <property type="entry name" value="Ser_Recombinase"/>
    <property type="match status" value="1"/>
</dbReference>
<dbReference type="KEGG" id="ccb:Clocel_3950"/>
<protein>
    <submittedName>
        <fullName evidence="3">Resolvase domain</fullName>
    </submittedName>
</protein>
<dbReference type="GO" id="GO:0003677">
    <property type="term" value="F:DNA binding"/>
    <property type="evidence" value="ECO:0007669"/>
    <property type="project" value="InterPro"/>
</dbReference>
<reference evidence="3 4" key="1">
    <citation type="submission" date="2010-08" db="EMBL/GenBank/DDBJ databases">
        <title>Complete sequence of Clostridium cellulovorans 743B.</title>
        <authorList>
            <consortium name="US DOE Joint Genome Institute"/>
            <person name="Lucas S."/>
            <person name="Copeland A."/>
            <person name="Lapidus A."/>
            <person name="Cheng J.-F."/>
            <person name="Bruce D."/>
            <person name="Goodwin L."/>
            <person name="Pitluck S."/>
            <person name="Chertkov O."/>
            <person name="Detter J.C."/>
            <person name="Han C."/>
            <person name="Tapia R."/>
            <person name="Land M."/>
            <person name="Hauser L."/>
            <person name="Chang Y.-J."/>
            <person name="Jeffries C."/>
            <person name="Kyrpides N."/>
            <person name="Ivanova N."/>
            <person name="Mikhailova N."/>
            <person name="Hemme C.L."/>
            <person name="Woyke T."/>
        </authorList>
    </citation>
    <scope>NUCLEOTIDE SEQUENCE [LARGE SCALE GENOMIC DNA]</scope>
    <source>
        <strain evidence="4">ATCC 35296 / DSM 3052 / OCM 3 / 743B</strain>
    </source>
</reference>
<dbReference type="STRING" id="573061.Clocel_3950"/>
<dbReference type="Proteomes" id="UP000002730">
    <property type="component" value="Chromosome"/>
</dbReference>
<dbReference type="PROSITE" id="PS51737">
    <property type="entry name" value="RECOMBINASE_DNA_BIND"/>
    <property type="match status" value="1"/>
</dbReference>
<feature type="domain" description="Resolvase/invertase-type recombinase catalytic" evidence="1">
    <location>
        <begin position="17"/>
        <end position="164"/>
    </location>
</feature>
<gene>
    <name evidence="3" type="ordered locus">Clocel_3950</name>
</gene>
<dbReference type="SMART" id="SM00857">
    <property type="entry name" value="Resolvase"/>
    <property type="match status" value="1"/>
</dbReference>
<dbReference type="InterPro" id="IPR011109">
    <property type="entry name" value="DNA_bind_recombinase_dom"/>
</dbReference>
<dbReference type="HOGENOM" id="CLU_010686_0_4_9"/>
<evidence type="ECO:0000259" key="2">
    <source>
        <dbReference type="PROSITE" id="PS51737"/>
    </source>
</evidence>
<evidence type="ECO:0000259" key="1">
    <source>
        <dbReference type="PROSITE" id="PS51736"/>
    </source>
</evidence>
<dbReference type="OrthoDB" id="9769353at2"/>
<dbReference type="Pfam" id="PF07508">
    <property type="entry name" value="Recombinase"/>
    <property type="match status" value="1"/>
</dbReference>
<dbReference type="Pfam" id="PF00239">
    <property type="entry name" value="Resolvase"/>
    <property type="match status" value="1"/>
</dbReference>
<dbReference type="Gene3D" id="3.40.50.1390">
    <property type="entry name" value="Resolvase, N-terminal catalytic domain"/>
    <property type="match status" value="1"/>
</dbReference>
<organism evidence="3 4">
    <name type="scientific">Clostridium cellulovorans (strain ATCC 35296 / DSM 3052 / OCM 3 / 743B)</name>
    <dbReference type="NCBI Taxonomy" id="573061"/>
    <lineage>
        <taxon>Bacteria</taxon>
        <taxon>Bacillati</taxon>
        <taxon>Bacillota</taxon>
        <taxon>Clostridia</taxon>
        <taxon>Eubacteriales</taxon>
        <taxon>Clostridiaceae</taxon>
        <taxon>Clostridium</taxon>
    </lineage>
</organism>
<proteinExistence type="predicted"/>
<name>D9SLH8_CLOC7</name>
<keyword evidence="4" id="KW-1185">Reference proteome</keyword>
<feature type="domain" description="Recombinase" evidence="2">
    <location>
        <begin position="173"/>
        <end position="283"/>
    </location>
</feature>
<dbReference type="PROSITE" id="PS51736">
    <property type="entry name" value="RECOMBINASES_3"/>
    <property type="match status" value="1"/>
</dbReference>
<dbReference type="InterPro" id="IPR038109">
    <property type="entry name" value="DNA_bind_recomb_sf"/>
</dbReference>
<dbReference type="GO" id="GO:0000150">
    <property type="term" value="F:DNA strand exchange activity"/>
    <property type="evidence" value="ECO:0007669"/>
    <property type="project" value="InterPro"/>
</dbReference>
<dbReference type="SUPFAM" id="SSF53041">
    <property type="entry name" value="Resolvase-like"/>
    <property type="match status" value="1"/>
</dbReference>
<evidence type="ECO:0000313" key="4">
    <source>
        <dbReference type="Proteomes" id="UP000002730"/>
    </source>
</evidence>
<dbReference type="InterPro" id="IPR050639">
    <property type="entry name" value="SSR_resolvase"/>
</dbReference>
<dbReference type="Gene3D" id="3.90.1750.20">
    <property type="entry name" value="Putative Large Serine Recombinase, Chain B, Domain 2"/>
    <property type="match status" value="1"/>
</dbReference>
<dbReference type="InterPro" id="IPR036162">
    <property type="entry name" value="Resolvase-like_N_sf"/>
</dbReference>
<dbReference type="AlphaFoldDB" id="D9SLH8"/>